<comment type="caution">
    <text evidence="1">The sequence shown here is derived from an EMBL/GenBank/DDBJ whole genome shotgun (WGS) entry which is preliminary data.</text>
</comment>
<organism evidence="1">
    <name type="scientific">Cladocopium goreaui</name>
    <dbReference type="NCBI Taxonomy" id="2562237"/>
    <lineage>
        <taxon>Eukaryota</taxon>
        <taxon>Sar</taxon>
        <taxon>Alveolata</taxon>
        <taxon>Dinophyceae</taxon>
        <taxon>Suessiales</taxon>
        <taxon>Symbiodiniaceae</taxon>
        <taxon>Cladocopium</taxon>
    </lineage>
</organism>
<proteinExistence type="predicted"/>
<dbReference type="EMBL" id="CAMXCT030003135">
    <property type="protein sequence ID" value="CAL4789982.1"/>
    <property type="molecule type" value="Genomic_DNA"/>
</dbReference>
<dbReference type="AlphaFoldDB" id="A0A9P1D481"/>
<dbReference type="EMBL" id="CAMXCT010003135">
    <property type="protein sequence ID" value="CAI4002670.1"/>
    <property type="molecule type" value="Genomic_DNA"/>
</dbReference>
<accession>A0A9P1D481</accession>
<dbReference type="EMBL" id="CAMXCT020003135">
    <property type="protein sequence ID" value="CAL1156045.1"/>
    <property type="molecule type" value="Genomic_DNA"/>
</dbReference>
<dbReference type="OrthoDB" id="409464at2759"/>
<name>A0A9P1D481_9DINO</name>
<protein>
    <submittedName>
        <fullName evidence="3">Oxygen-dependent choline dehydrogenase</fullName>
    </submittedName>
</protein>
<evidence type="ECO:0000313" key="2">
    <source>
        <dbReference type="EMBL" id="CAL1156045.1"/>
    </source>
</evidence>
<keyword evidence="4" id="KW-1185">Reference proteome</keyword>
<gene>
    <name evidence="1" type="ORF">C1SCF055_LOCUS28610</name>
</gene>
<evidence type="ECO:0000313" key="1">
    <source>
        <dbReference type="EMBL" id="CAI4002670.1"/>
    </source>
</evidence>
<sequence length="362" mass="39181">MPLFGSLVSAINEWTVNIGIYITYQLKGQADPQSTLEGVFQTRQVFQWSGAQVAWTKGTGLSTELGTVSFNGSTVTPDLRDFAADLRGALAPCAGLEFNYGDETMSAVSSCLEGHVAYATEKAETSVAASAVAATAQASDETLCVDMYQFETDGDLDSLPDKPYAGWCFFGKCHYRSTASFSGSKATWDDGEVCMDIQSAWLATNKLYMEVWEWNVAWDKEYIERISEDLSDDIGDLRNGVDWTLTPTPTSKSGGTYAKVLVKVKLTSKRLLQTSNASSCGQSLHVGPGLHGGLSGFVLPASWDHSGEQLVDPVEMPSYHGEMELALCEDLPRWDPSGMWGSSKGSGPTFLDGLLIAWSLFA</sequence>
<dbReference type="Proteomes" id="UP001152797">
    <property type="component" value="Unassembled WGS sequence"/>
</dbReference>
<reference evidence="2" key="2">
    <citation type="submission" date="2024-04" db="EMBL/GenBank/DDBJ databases">
        <authorList>
            <person name="Chen Y."/>
            <person name="Shah S."/>
            <person name="Dougan E. K."/>
            <person name="Thang M."/>
            <person name="Chan C."/>
        </authorList>
    </citation>
    <scope>NUCLEOTIDE SEQUENCE [LARGE SCALE GENOMIC DNA]</scope>
</reference>
<evidence type="ECO:0000313" key="4">
    <source>
        <dbReference type="Proteomes" id="UP001152797"/>
    </source>
</evidence>
<evidence type="ECO:0000313" key="3">
    <source>
        <dbReference type="EMBL" id="CAL4789982.1"/>
    </source>
</evidence>
<reference evidence="1" key="1">
    <citation type="submission" date="2022-10" db="EMBL/GenBank/DDBJ databases">
        <authorList>
            <person name="Chen Y."/>
            <person name="Dougan E. K."/>
            <person name="Chan C."/>
            <person name="Rhodes N."/>
            <person name="Thang M."/>
        </authorList>
    </citation>
    <scope>NUCLEOTIDE SEQUENCE</scope>
</reference>